<accession>A0A6B2JW19</accession>
<dbReference type="EMBL" id="JAAGAB010000001">
    <property type="protein sequence ID" value="NDV00414.1"/>
    <property type="molecule type" value="Genomic_DNA"/>
</dbReference>
<keyword evidence="1" id="KW-0812">Transmembrane</keyword>
<evidence type="ECO:0000313" key="2">
    <source>
        <dbReference type="EMBL" id="NDV00414.1"/>
    </source>
</evidence>
<comment type="caution">
    <text evidence="2">The sequence shown here is derived from an EMBL/GenBank/DDBJ whole genome shotgun (WGS) entry which is preliminary data.</text>
</comment>
<keyword evidence="1" id="KW-1133">Transmembrane helix</keyword>
<dbReference type="InterPro" id="IPR009325">
    <property type="entry name" value="DUF983"/>
</dbReference>
<feature type="transmembrane region" description="Helical" evidence="1">
    <location>
        <begin position="100"/>
        <end position="118"/>
    </location>
</feature>
<evidence type="ECO:0000256" key="1">
    <source>
        <dbReference type="SAM" id="Phobius"/>
    </source>
</evidence>
<gene>
    <name evidence="2" type="ORF">GZA08_05440</name>
</gene>
<organism evidence="2 3">
    <name type="scientific">Pseudoroseicyclus tamaricis</name>
    <dbReference type="NCBI Taxonomy" id="2705421"/>
    <lineage>
        <taxon>Bacteria</taxon>
        <taxon>Pseudomonadati</taxon>
        <taxon>Pseudomonadota</taxon>
        <taxon>Alphaproteobacteria</taxon>
        <taxon>Rhodobacterales</taxon>
        <taxon>Paracoccaceae</taxon>
        <taxon>Pseudoroseicyclus</taxon>
    </lineage>
</organism>
<sequence>MSETQTSAPSSAARLGEREIDDRPLWPALRRGFRRRCPHCGEGHLLHSYLKVNEACDVCGEDYTAQRADDGPAYLTILVVGHVIGFVIHFLWSWFQPEPWVMATSLTTIAVVLSLWLLPRIKGAFVALQWSRRMHGFSVA</sequence>
<evidence type="ECO:0000313" key="3">
    <source>
        <dbReference type="Proteomes" id="UP000474757"/>
    </source>
</evidence>
<dbReference type="RefSeq" id="WP_163890710.1">
    <property type="nucleotide sequence ID" value="NZ_JAAFYS010000001.1"/>
</dbReference>
<dbReference type="Pfam" id="PF06170">
    <property type="entry name" value="DUF983"/>
    <property type="match status" value="1"/>
</dbReference>
<protein>
    <submittedName>
        <fullName evidence="2">DUF983 domain-containing protein</fullName>
    </submittedName>
</protein>
<dbReference type="AlphaFoldDB" id="A0A6B2JW19"/>
<keyword evidence="1" id="KW-0472">Membrane</keyword>
<proteinExistence type="predicted"/>
<keyword evidence="3" id="KW-1185">Reference proteome</keyword>
<feature type="transmembrane region" description="Helical" evidence="1">
    <location>
        <begin position="73"/>
        <end position="94"/>
    </location>
</feature>
<dbReference type="Proteomes" id="UP000474757">
    <property type="component" value="Unassembled WGS sequence"/>
</dbReference>
<reference evidence="2 3" key="1">
    <citation type="submission" date="2020-02" db="EMBL/GenBank/DDBJ databases">
        <title>Pseudoroseicyclus tamarix, sp. nov., isolated from offshore sediment of a Tamarix chinensis forest.</title>
        <authorList>
            <person name="Gai Y."/>
        </authorList>
    </citation>
    <scope>NUCLEOTIDE SEQUENCE [LARGE SCALE GENOMIC DNA]</scope>
    <source>
        <strain evidence="2 3">CLL3-39</strain>
    </source>
</reference>
<name>A0A6B2JW19_9RHOB</name>